<dbReference type="OrthoDB" id="3150072at2759"/>
<dbReference type="HOGENOM" id="CLU_378164_0_0_1"/>
<accession>A0A0C2WKN6</accession>
<gene>
    <name evidence="3" type="ORF">M408DRAFT_330275</name>
</gene>
<protein>
    <recommendedName>
        <fullName evidence="2">F-box domain-containing protein</fullName>
    </recommendedName>
</protein>
<name>A0A0C2WKN6_SERVB</name>
<reference evidence="4" key="2">
    <citation type="submission" date="2015-01" db="EMBL/GenBank/DDBJ databases">
        <title>Evolutionary Origins and Diversification of the Mycorrhizal Mutualists.</title>
        <authorList>
            <consortium name="DOE Joint Genome Institute"/>
            <consortium name="Mycorrhizal Genomics Consortium"/>
            <person name="Kohler A."/>
            <person name="Kuo A."/>
            <person name="Nagy L.G."/>
            <person name="Floudas D."/>
            <person name="Copeland A."/>
            <person name="Barry K.W."/>
            <person name="Cichocki N."/>
            <person name="Veneault-Fourrey C."/>
            <person name="LaButti K."/>
            <person name="Lindquist E.A."/>
            <person name="Lipzen A."/>
            <person name="Lundell T."/>
            <person name="Morin E."/>
            <person name="Murat C."/>
            <person name="Riley R."/>
            <person name="Ohm R."/>
            <person name="Sun H."/>
            <person name="Tunlid A."/>
            <person name="Henrissat B."/>
            <person name="Grigoriev I.V."/>
            <person name="Hibbett D.S."/>
            <person name="Martin F."/>
        </authorList>
    </citation>
    <scope>NUCLEOTIDE SEQUENCE [LARGE SCALE GENOMIC DNA]</scope>
    <source>
        <strain evidence="4">MAFF 305830</strain>
    </source>
</reference>
<keyword evidence="4" id="KW-1185">Reference proteome</keyword>
<evidence type="ECO:0000259" key="2">
    <source>
        <dbReference type="PROSITE" id="PS50181"/>
    </source>
</evidence>
<feature type="region of interest" description="Disordered" evidence="1">
    <location>
        <begin position="176"/>
        <end position="208"/>
    </location>
</feature>
<evidence type="ECO:0000256" key="1">
    <source>
        <dbReference type="SAM" id="MobiDB-lite"/>
    </source>
</evidence>
<sequence length="740" mass="82912">MDSSPNQTVPILKLGDELLLPIIELLSIADVMSCTLVNKRFHSVAEAAAIPFRNALKRYHLVYHPYNSPSQSCPDQPLYELLESNHFLNRNWLHLKPTGALDVRILNASDDVYFLHDYALVDRVDASDSEDDEPDQSGWELEVFKYGGESASSIIASGEGVIEIEEDGTIVEEIDAETHGIDVNAIETDDEDEEGPGNSDSEDNDSDEDGLVLLETEGLRSVNMFRTSNSFMSAYRIDPVQDLIITAEEWLRSKVKKASRRPAARGGLNFSRETHFLRCITVSELKPHPLCKLHHGAINIQSLCTENKEDYNEPIALVIQSSLVAFAIRHSLSDRVAVVNWRDNSRPVVIILEREFYMDQHFIADDLLIILTCPVSDADVVRRSLDEYNYPVPREGKLKMHIYRVGPTQNGLTSPCLLRTLLFPIFNDRWRVDIESGKILPQGSDVSSRPAQDSPILSDGLPYRSEENSGVFCATVSGVLVKHSYNVNANDEDDDDEDDEENGVGWVVDLVTLKSHIIDIARDAVENKATVPLGKEVSWEEWAGKDGEHVRIFPHSDQGWLGSPKLYEACSYRVASITPLKRGESGNEFIPTTEAERKKMTIADRRLDVLDFSPGRLEDVRLALEAKRRRKEQEDSPSATVDVDEGMFGVVPSDLLDEEGSELTVVEAPSMVTGGPFKNDVHSSLPYILSRFDLERGRRDDGSLPLPESVWLTEKEIVMQIETDDEESVICPSFIRYTLG</sequence>
<dbReference type="SUPFAM" id="SSF81383">
    <property type="entry name" value="F-box domain"/>
    <property type="match status" value="1"/>
</dbReference>
<feature type="compositionally biased region" description="Acidic residues" evidence="1">
    <location>
        <begin position="187"/>
        <end position="208"/>
    </location>
</feature>
<dbReference type="AlphaFoldDB" id="A0A0C2WKN6"/>
<reference evidence="3 4" key="1">
    <citation type="submission" date="2014-04" db="EMBL/GenBank/DDBJ databases">
        <authorList>
            <consortium name="DOE Joint Genome Institute"/>
            <person name="Kuo A."/>
            <person name="Zuccaro A."/>
            <person name="Kohler A."/>
            <person name="Nagy L.G."/>
            <person name="Floudas D."/>
            <person name="Copeland A."/>
            <person name="Barry K.W."/>
            <person name="Cichocki N."/>
            <person name="Veneault-Fourrey C."/>
            <person name="LaButti K."/>
            <person name="Lindquist E.A."/>
            <person name="Lipzen A."/>
            <person name="Lundell T."/>
            <person name="Morin E."/>
            <person name="Murat C."/>
            <person name="Sun H."/>
            <person name="Tunlid A."/>
            <person name="Henrissat B."/>
            <person name="Grigoriev I.V."/>
            <person name="Hibbett D.S."/>
            <person name="Martin F."/>
            <person name="Nordberg H.P."/>
            <person name="Cantor M.N."/>
            <person name="Hua S.X."/>
        </authorList>
    </citation>
    <scope>NUCLEOTIDE SEQUENCE [LARGE SCALE GENOMIC DNA]</scope>
    <source>
        <strain evidence="3 4">MAFF 305830</strain>
    </source>
</reference>
<proteinExistence type="predicted"/>
<dbReference type="EMBL" id="KN824302">
    <property type="protein sequence ID" value="KIM26893.1"/>
    <property type="molecule type" value="Genomic_DNA"/>
</dbReference>
<dbReference type="Proteomes" id="UP000054097">
    <property type="component" value="Unassembled WGS sequence"/>
</dbReference>
<dbReference type="InterPro" id="IPR001810">
    <property type="entry name" value="F-box_dom"/>
</dbReference>
<evidence type="ECO:0000313" key="4">
    <source>
        <dbReference type="Proteomes" id="UP000054097"/>
    </source>
</evidence>
<dbReference type="InterPro" id="IPR036047">
    <property type="entry name" value="F-box-like_dom_sf"/>
</dbReference>
<organism evidence="3 4">
    <name type="scientific">Serendipita vermifera MAFF 305830</name>
    <dbReference type="NCBI Taxonomy" id="933852"/>
    <lineage>
        <taxon>Eukaryota</taxon>
        <taxon>Fungi</taxon>
        <taxon>Dikarya</taxon>
        <taxon>Basidiomycota</taxon>
        <taxon>Agaricomycotina</taxon>
        <taxon>Agaricomycetes</taxon>
        <taxon>Sebacinales</taxon>
        <taxon>Serendipitaceae</taxon>
        <taxon>Serendipita</taxon>
    </lineage>
</organism>
<feature type="domain" description="F-box" evidence="2">
    <location>
        <begin position="8"/>
        <end position="55"/>
    </location>
</feature>
<evidence type="ECO:0000313" key="3">
    <source>
        <dbReference type="EMBL" id="KIM26893.1"/>
    </source>
</evidence>
<dbReference type="PROSITE" id="PS50181">
    <property type="entry name" value="FBOX"/>
    <property type="match status" value="1"/>
</dbReference>